<evidence type="ECO:0000256" key="9">
    <source>
        <dbReference type="ARBA" id="ARBA00022741"/>
    </source>
</evidence>
<dbReference type="Gene3D" id="2.90.10.10">
    <property type="entry name" value="Bulb-type lectin domain"/>
    <property type="match status" value="1"/>
</dbReference>
<keyword evidence="22" id="KW-0812">Transmembrane</keyword>
<dbReference type="FunFam" id="1.10.510.10:FF:001023">
    <property type="entry name" value="Os07g0541700 protein"/>
    <property type="match status" value="1"/>
</dbReference>
<dbReference type="InterPro" id="IPR001480">
    <property type="entry name" value="Bulb-type_lectin_dom"/>
</dbReference>
<evidence type="ECO:0000313" key="26">
    <source>
        <dbReference type="EMBL" id="MQM03728.1"/>
    </source>
</evidence>
<gene>
    <name evidence="26" type="ORF">Taro_036506</name>
</gene>
<reference evidence="26" key="1">
    <citation type="submission" date="2017-07" db="EMBL/GenBank/DDBJ databases">
        <title>Taro Niue Genome Assembly and Annotation.</title>
        <authorList>
            <person name="Atibalentja N."/>
            <person name="Keating K."/>
            <person name="Fields C.J."/>
        </authorList>
    </citation>
    <scope>NUCLEOTIDE SEQUENCE</scope>
    <source>
        <strain evidence="26">Niue_2</strain>
        <tissue evidence="26">Leaf</tissue>
    </source>
</reference>
<evidence type="ECO:0000256" key="20">
    <source>
        <dbReference type="RuleBase" id="RU361193"/>
    </source>
</evidence>
<evidence type="ECO:0000256" key="19">
    <source>
        <dbReference type="PIRSR" id="PIRSR601382-3"/>
    </source>
</evidence>
<feature type="domain" description="Protein kinase" evidence="23">
    <location>
        <begin position="998"/>
        <end position="1265"/>
    </location>
</feature>
<dbReference type="Pfam" id="PF07714">
    <property type="entry name" value="PK_Tyr_Ser-Thr"/>
    <property type="match status" value="1"/>
</dbReference>
<keyword evidence="10" id="KW-0418">Kinase</keyword>
<keyword evidence="22" id="KW-1133">Transmembrane helix</keyword>
<keyword evidence="6" id="KW-0808">Transferase</keyword>
<dbReference type="Pfam" id="PF00954">
    <property type="entry name" value="S_locus_glycop"/>
    <property type="match status" value="1"/>
</dbReference>
<dbReference type="EMBL" id="NMUH01003087">
    <property type="protein sequence ID" value="MQM03728.1"/>
    <property type="molecule type" value="Genomic_DNA"/>
</dbReference>
<dbReference type="FunFam" id="2.90.10.10:FF:000005">
    <property type="entry name" value="G-type lectin S-receptor-like serine/threonine-protein kinase"/>
    <property type="match status" value="1"/>
</dbReference>
<dbReference type="SUPFAM" id="SSF56112">
    <property type="entry name" value="Protein kinase-like (PK-like)"/>
    <property type="match status" value="1"/>
</dbReference>
<dbReference type="PANTHER" id="PTHR11742">
    <property type="entry name" value="MANNOSYL-OLIGOSACCHARIDE ALPHA-1,2-MANNOSIDASE-RELATED"/>
    <property type="match status" value="1"/>
</dbReference>
<keyword evidence="20" id="KW-0326">Glycosidase</keyword>
<keyword evidence="9" id="KW-0547">Nucleotide-binding</keyword>
<evidence type="ECO:0000259" key="24">
    <source>
        <dbReference type="PROSITE" id="PS50927"/>
    </source>
</evidence>
<dbReference type="SMART" id="SM00108">
    <property type="entry name" value="B_lectin"/>
    <property type="match status" value="1"/>
</dbReference>
<evidence type="ECO:0000256" key="1">
    <source>
        <dbReference type="ARBA" id="ARBA00001913"/>
    </source>
</evidence>
<dbReference type="SUPFAM" id="SSF48225">
    <property type="entry name" value="Seven-hairpin glycosidases"/>
    <property type="match status" value="1"/>
</dbReference>
<evidence type="ECO:0000313" key="27">
    <source>
        <dbReference type="Proteomes" id="UP000652761"/>
    </source>
</evidence>
<keyword evidence="12" id="KW-0067">ATP-binding</keyword>
<dbReference type="Pfam" id="PF01532">
    <property type="entry name" value="Glyco_hydro_47"/>
    <property type="match status" value="2"/>
</dbReference>
<dbReference type="PROSITE" id="PS00108">
    <property type="entry name" value="PROTEIN_KINASE_ST"/>
    <property type="match status" value="1"/>
</dbReference>
<dbReference type="CDD" id="cd00028">
    <property type="entry name" value="B_lectin"/>
    <property type="match status" value="1"/>
</dbReference>
<name>A0A843WA01_COLES</name>
<dbReference type="InterPro" id="IPR036426">
    <property type="entry name" value="Bulb-type_lectin_dom_sf"/>
</dbReference>
<evidence type="ECO:0000256" key="2">
    <source>
        <dbReference type="ARBA" id="ARBA00004922"/>
    </source>
</evidence>
<comment type="pathway">
    <text evidence="2">Protein modification; protein glycosylation.</text>
</comment>
<evidence type="ECO:0000259" key="23">
    <source>
        <dbReference type="PROSITE" id="PS50011"/>
    </source>
</evidence>
<dbReference type="GO" id="GO:0004674">
    <property type="term" value="F:protein serine/threonine kinase activity"/>
    <property type="evidence" value="ECO:0007669"/>
    <property type="project" value="UniProtKB-KW"/>
</dbReference>
<evidence type="ECO:0000256" key="17">
    <source>
        <dbReference type="ARBA" id="ARBA00048679"/>
    </source>
</evidence>
<organism evidence="26 27">
    <name type="scientific">Colocasia esculenta</name>
    <name type="common">Wild taro</name>
    <name type="synonym">Arum esculentum</name>
    <dbReference type="NCBI Taxonomy" id="4460"/>
    <lineage>
        <taxon>Eukaryota</taxon>
        <taxon>Viridiplantae</taxon>
        <taxon>Streptophyta</taxon>
        <taxon>Embryophyta</taxon>
        <taxon>Tracheophyta</taxon>
        <taxon>Spermatophyta</taxon>
        <taxon>Magnoliopsida</taxon>
        <taxon>Liliopsida</taxon>
        <taxon>Araceae</taxon>
        <taxon>Aroideae</taxon>
        <taxon>Colocasieae</taxon>
        <taxon>Colocasia</taxon>
    </lineage>
</organism>
<dbReference type="Gene3D" id="1.50.10.10">
    <property type="match status" value="2"/>
</dbReference>
<evidence type="ECO:0000256" key="13">
    <source>
        <dbReference type="ARBA" id="ARBA00023035"/>
    </source>
</evidence>
<sequence>MARSRSASVHPSYCTKNPKTLALLLFAFVLGSFGFWDRQILVREHDEEISNLKAELPRLNDQVLELKAYLGDAGESILEKLDPSSNKNAVHDDPIDVERREKVKEATLHAWNSYVKYAWGQDELQPQTRNGVNSFGGLGATLVDSLDTLYIMGLYEQFQKAREWVANSLDFNKNYEASVFETTIRVLGGLLSAYDLSGDNLFLEKAQHIAERLLPAWNTPSGIPYNIINLANGNAHNSGWTAGKSILADSGTEQLEFIALSQRTGDPKYRQKVERVITQLRKVYPSDGLLPIFIDPHSGMLSDHSTITFGAMGDREMWETSMQGLLSLVRKSTPSSFSYICEKSGDYLNDKMDELACFVPGMLALGSSGYGPEDAQKFLSLAEELAWTCYNFYQSTPTGLAGENYFFRPKEDMIVGTSWNILRPETIESLMYLWRVTGNKTYQEWGWNIFQAFERNSRVDSGFVGLRDVNTGDKDNMMQSFFLAETLKYLYLLFSPPSVFSLDEWLLCMADDRLVLGEPLFQNQTITSEGGNFELGFFSPGNSSSTNRYVGIWYKNNITQKTIVWVANREKPLADSAGVLRIVEDGNIALLDGGGSILWSSNITSNQRNTTSAVLLNSGNLVLRDGESNTVWQSFDHPTDTLLPTMEIALDLGTGSGWNLVSWKDAQDPSPGRFSLGVDPRSPLQLAIWNGSRILWRSFPWDGRQIAGQIDSNSSSLVIQSITIRGRKISMTYTTTRLLVMSMFLIDSNGQGRFLYWDNQVMNWTLLASTPSRPCDFYDRCGPFGVCYSEGSPLCRCLEGFQPKDKGAWDRGDFTGGCVRTQPLSCDRTADRFLVSGQVKLPDRFLIHWNATAAECEARCRADCQCSAYAHADIRAEVVTGSRCLTWVGKLIDVGRYVNRGEDLYVRHAASGLEASVTSEKKNVTRIIIPSSIAGVLLGGIFCFFLWRRQKRQVRMRKASRGLLNDEKRFSEMLAREKDVSEVPLLEFSTVEAATNNFASANMLGRGGFGPVYKGTLFKGHEIAVKRLSKSSGQGFEEFENEVKLIAKLQHTNLVRLLGWCCHKEEKILVYEYLPNGSLDKFIFDQRRSAELDWEKRFKIIEGIAHGLLYLHRYSRLRIIHRDLKASNILLDASMNPKISDFVLLLEIITGKRSTGFYPYKESMNLLGSVWHMWEEGRGSEVLDPSADGILGAPDVMKCMQVGLLCVQDDAAERPTMSSVVFMLGKESASLPVPKLPAFATKSPNSVSDMGLLTTSKELTASETD</sequence>
<proteinExistence type="inferred from homology"/>
<dbReference type="GO" id="GO:0005537">
    <property type="term" value="F:D-mannose binding"/>
    <property type="evidence" value="ECO:0007669"/>
    <property type="project" value="UniProtKB-KW"/>
</dbReference>
<keyword evidence="13" id="KW-0465">Mannose-binding</keyword>
<dbReference type="GO" id="GO:0048544">
    <property type="term" value="P:recognition of pollen"/>
    <property type="evidence" value="ECO:0007669"/>
    <property type="project" value="InterPro"/>
</dbReference>
<feature type="region of interest" description="Disordered" evidence="21">
    <location>
        <begin position="1242"/>
        <end position="1265"/>
    </location>
</feature>
<comment type="catalytic activity">
    <reaction evidence="17">
        <text>L-seryl-[protein] + ATP = O-phospho-L-seryl-[protein] + ADP + H(+)</text>
        <dbReference type="Rhea" id="RHEA:17989"/>
        <dbReference type="Rhea" id="RHEA-COMP:9863"/>
        <dbReference type="Rhea" id="RHEA-COMP:11604"/>
        <dbReference type="ChEBI" id="CHEBI:15378"/>
        <dbReference type="ChEBI" id="CHEBI:29999"/>
        <dbReference type="ChEBI" id="CHEBI:30616"/>
        <dbReference type="ChEBI" id="CHEBI:83421"/>
        <dbReference type="ChEBI" id="CHEBI:456216"/>
        <dbReference type="EC" id="2.7.11.1"/>
    </reaction>
</comment>
<dbReference type="GO" id="GO:0005524">
    <property type="term" value="F:ATP binding"/>
    <property type="evidence" value="ECO:0007669"/>
    <property type="project" value="UniProtKB-KW"/>
</dbReference>
<comment type="similarity">
    <text evidence="3 20">Belongs to the glycosyl hydrolase 47 family.</text>
</comment>
<protein>
    <recommendedName>
        <fullName evidence="20">alpha-1,2-Mannosidase</fullName>
        <ecNumber evidence="20">3.2.1.-</ecNumber>
    </recommendedName>
</protein>
<comment type="caution">
    <text evidence="26">The sequence shown here is derived from an EMBL/GenBank/DDBJ whole genome shotgun (WGS) entry which is preliminary data.</text>
</comment>
<dbReference type="CDD" id="cd01098">
    <property type="entry name" value="PAN_AP_plant"/>
    <property type="match status" value="1"/>
</dbReference>
<dbReference type="GO" id="GO:0004571">
    <property type="term" value="F:mannosyl-oligosaccharide 1,2-alpha-mannosidase activity"/>
    <property type="evidence" value="ECO:0007669"/>
    <property type="project" value="InterPro"/>
</dbReference>
<keyword evidence="8" id="KW-0677">Repeat</keyword>
<dbReference type="PROSITE" id="PS50011">
    <property type="entry name" value="PROTEIN_KINASE_DOM"/>
    <property type="match status" value="1"/>
</dbReference>
<evidence type="ECO:0000256" key="10">
    <source>
        <dbReference type="ARBA" id="ARBA00022777"/>
    </source>
</evidence>
<evidence type="ECO:0000256" key="7">
    <source>
        <dbReference type="ARBA" id="ARBA00022729"/>
    </source>
</evidence>
<evidence type="ECO:0000256" key="3">
    <source>
        <dbReference type="ARBA" id="ARBA00007658"/>
    </source>
</evidence>
<dbReference type="Gene3D" id="1.10.510.10">
    <property type="entry name" value="Transferase(Phosphotransferase) domain 1"/>
    <property type="match status" value="2"/>
</dbReference>
<keyword evidence="22" id="KW-0472">Membrane</keyword>
<accession>A0A843WA01</accession>
<feature type="active site" description="Proton donor" evidence="18">
    <location>
        <position position="181"/>
    </location>
</feature>
<feature type="transmembrane region" description="Helical" evidence="22">
    <location>
        <begin position="927"/>
        <end position="947"/>
    </location>
</feature>
<feature type="domain" description="Apple" evidence="25">
    <location>
        <begin position="826"/>
        <end position="909"/>
    </location>
</feature>
<feature type="domain" description="Bulb-type lectin" evidence="24">
    <location>
        <begin position="511"/>
        <end position="636"/>
    </location>
</feature>
<feature type="disulfide bond" evidence="19">
    <location>
        <begin position="357"/>
        <end position="389"/>
    </location>
</feature>
<dbReference type="Pfam" id="PF08276">
    <property type="entry name" value="PAN_2"/>
    <property type="match status" value="1"/>
</dbReference>
<evidence type="ECO:0000256" key="16">
    <source>
        <dbReference type="ARBA" id="ARBA00047899"/>
    </source>
</evidence>
<keyword evidence="7" id="KW-0732">Signal</keyword>
<dbReference type="GO" id="GO:0005509">
    <property type="term" value="F:calcium ion binding"/>
    <property type="evidence" value="ECO:0007669"/>
    <property type="project" value="InterPro"/>
</dbReference>
<dbReference type="InterPro" id="IPR001245">
    <property type="entry name" value="Ser-Thr/Tyr_kinase_cat_dom"/>
</dbReference>
<evidence type="ECO:0000259" key="25">
    <source>
        <dbReference type="PROSITE" id="PS50948"/>
    </source>
</evidence>
<comment type="cofactor">
    <cofactor evidence="1">
        <name>Ca(2+)</name>
        <dbReference type="ChEBI" id="CHEBI:29108"/>
    </cofactor>
</comment>
<comment type="catalytic activity">
    <reaction evidence="16">
        <text>L-threonyl-[protein] + ATP = O-phospho-L-threonyl-[protein] + ADP + H(+)</text>
        <dbReference type="Rhea" id="RHEA:46608"/>
        <dbReference type="Rhea" id="RHEA-COMP:11060"/>
        <dbReference type="Rhea" id="RHEA-COMP:11605"/>
        <dbReference type="ChEBI" id="CHEBI:15378"/>
        <dbReference type="ChEBI" id="CHEBI:30013"/>
        <dbReference type="ChEBI" id="CHEBI:30616"/>
        <dbReference type="ChEBI" id="CHEBI:61977"/>
        <dbReference type="ChEBI" id="CHEBI:456216"/>
        <dbReference type="EC" id="2.7.11.1"/>
    </reaction>
</comment>
<dbReference type="PROSITE" id="PS50948">
    <property type="entry name" value="PAN"/>
    <property type="match status" value="1"/>
</dbReference>
<dbReference type="SMART" id="SM00473">
    <property type="entry name" value="PAN_AP"/>
    <property type="match status" value="1"/>
</dbReference>
<dbReference type="InterPro" id="IPR001382">
    <property type="entry name" value="Glyco_hydro_47"/>
</dbReference>
<dbReference type="InterPro" id="IPR000858">
    <property type="entry name" value="S_locus_glycoprot_dom"/>
</dbReference>
<feature type="active site" evidence="18">
    <location>
        <position position="314"/>
    </location>
</feature>
<dbReference type="SMART" id="SM00220">
    <property type="entry name" value="S_TKc"/>
    <property type="match status" value="1"/>
</dbReference>
<dbReference type="PRINTS" id="PR00747">
    <property type="entry name" value="GLYHDRLASE47"/>
</dbReference>
<dbReference type="OrthoDB" id="8118055at2759"/>
<evidence type="ECO:0000256" key="5">
    <source>
        <dbReference type="ARBA" id="ARBA00022546"/>
    </source>
</evidence>
<evidence type="ECO:0000256" key="4">
    <source>
        <dbReference type="ARBA" id="ARBA00022527"/>
    </source>
</evidence>
<evidence type="ECO:0000256" key="12">
    <source>
        <dbReference type="ARBA" id="ARBA00022840"/>
    </source>
</evidence>
<keyword evidence="4" id="KW-0723">Serine/threonine-protein kinase</keyword>
<dbReference type="FunFam" id="3.30.200.20:FF:000195">
    <property type="entry name" value="G-type lectin S-receptor-like serine/threonine-protein kinase"/>
    <property type="match status" value="1"/>
</dbReference>
<dbReference type="AlphaFoldDB" id="A0A843WA01"/>
<dbReference type="GO" id="GO:0051707">
    <property type="term" value="P:response to other organism"/>
    <property type="evidence" value="ECO:0007669"/>
    <property type="project" value="UniProtKB-ARBA"/>
</dbReference>
<dbReference type="GO" id="GO:0005783">
    <property type="term" value="C:endoplasmic reticulum"/>
    <property type="evidence" value="ECO:0007669"/>
    <property type="project" value="TreeGrafter"/>
</dbReference>
<dbReference type="PROSITE" id="PS50927">
    <property type="entry name" value="BULB_LECTIN"/>
    <property type="match status" value="1"/>
</dbReference>
<feature type="active site" description="Proton donor" evidence="18">
    <location>
        <position position="403"/>
    </location>
</feature>
<evidence type="ECO:0000256" key="14">
    <source>
        <dbReference type="ARBA" id="ARBA00023157"/>
    </source>
</evidence>
<keyword evidence="5" id="KW-0348">Hemagglutinin</keyword>
<evidence type="ECO:0000256" key="6">
    <source>
        <dbReference type="ARBA" id="ARBA00022679"/>
    </source>
</evidence>
<dbReference type="Gene3D" id="3.30.200.20">
    <property type="entry name" value="Phosphorylase Kinase, domain 1"/>
    <property type="match status" value="1"/>
</dbReference>
<keyword evidence="27" id="KW-1185">Reference proteome</keyword>
<dbReference type="InterPro" id="IPR008271">
    <property type="entry name" value="Ser/Thr_kinase_AS"/>
</dbReference>
<dbReference type="InterPro" id="IPR050749">
    <property type="entry name" value="Glycosyl_Hydrolase_47"/>
</dbReference>
<dbReference type="GO" id="GO:0005975">
    <property type="term" value="P:carbohydrate metabolic process"/>
    <property type="evidence" value="ECO:0007669"/>
    <property type="project" value="InterPro"/>
</dbReference>
<dbReference type="Proteomes" id="UP000652761">
    <property type="component" value="Unassembled WGS sequence"/>
</dbReference>
<feature type="active site" evidence="18">
    <location>
        <position position="425"/>
    </location>
</feature>
<evidence type="ECO:0000256" key="22">
    <source>
        <dbReference type="SAM" id="Phobius"/>
    </source>
</evidence>
<dbReference type="InterPro" id="IPR012341">
    <property type="entry name" value="6hp_glycosidase-like_sf"/>
</dbReference>
<keyword evidence="13" id="KW-0430">Lectin</keyword>
<evidence type="ECO:0000256" key="11">
    <source>
        <dbReference type="ARBA" id="ARBA00022801"/>
    </source>
</evidence>
<dbReference type="EC" id="3.2.1.-" evidence="20"/>
<evidence type="ECO:0000256" key="18">
    <source>
        <dbReference type="PIRSR" id="PIRSR601382-1"/>
    </source>
</evidence>
<dbReference type="InterPro" id="IPR036026">
    <property type="entry name" value="Seven-hairpin_glycosidases"/>
</dbReference>
<dbReference type="InterPro" id="IPR011009">
    <property type="entry name" value="Kinase-like_dom_sf"/>
</dbReference>
<dbReference type="SUPFAM" id="SSF51110">
    <property type="entry name" value="alpha-D-mannose-specific plant lectins"/>
    <property type="match status" value="1"/>
</dbReference>
<dbReference type="PANTHER" id="PTHR11742:SF6">
    <property type="entry name" value="MANNOSYL-OLIGOSACCHARIDE ALPHA-1,2-MANNOSIDASE IA-RELATED"/>
    <property type="match status" value="1"/>
</dbReference>
<keyword evidence="11 20" id="KW-0378">Hydrolase</keyword>
<evidence type="ECO:0000256" key="21">
    <source>
        <dbReference type="SAM" id="MobiDB-lite"/>
    </source>
</evidence>
<evidence type="ECO:0000256" key="8">
    <source>
        <dbReference type="ARBA" id="ARBA00022737"/>
    </source>
</evidence>
<dbReference type="InterPro" id="IPR003609">
    <property type="entry name" value="Pan_app"/>
</dbReference>
<keyword evidence="15" id="KW-0325">Glycoprotein</keyword>
<dbReference type="InterPro" id="IPR000719">
    <property type="entry name" value="Prot_kinase_dom"/>
</dbReference>
<keyword evidence="14 19" id="KW-1015">Disulfide bond</keyword>
<evidence type="ECO:0000256" key="15">
    <source>
        <dbReference type="ARBA" id="ARBA00023180"/>
    </source>
</evidence>
<dbReference type="GO" id="GO:0000139">
    <property type="term" value="C:Golgi membrane"/>
    <property type="evidence" value="ECO:0007669"/>
    <property type="project" value="TreeGrafter"/>
</dbReference>
<dbReference type="Pfam" id="PF01453">
    <property type="entry name" value="B_lectin"/>
    <property type="match status" value="1"/>
</dbReference>